<accession>D4S1N8</accession>
<reference evidence="2 3" key="1">
    <citation type="submission" date="2010-02" db="EMBL/GenBank/DDBJ databases">
        <authorList>
            <person name="Weinstock G."/>
            <person name="Sodergren E."/>
            <person name="Clifton S."/>
            <person name="Fulton L."/>
            <person name="Fulton B."/>
            <person name="Courtney L."/>
            <person name="Fronick C."/>
            <person name="Harrison M."/>
            <person name="Strong C."/>
            <person name="Farmer C."/>
            <person name="Delahaunty K."/>
            <person name="Markovic C."/>
            <person name="Hall O."/>
            <person name="Minx P."/>
            <person name="Tomlinson C."/>
            <person name="Mitreva M."/>
            <person name="Nelson J."/>
            <person name="Hou S."/>
            <person name="Wollam A."/>
            <person name="Pepin K.H."/>
            <person name="Johnson M."/>
            <person name="Bhonagiri V."/>
            <person name="Zhang X."/>
            <person name="Suruliraj S."/>
            <person name="Warren W."/>
            <person name="Chinwalla A."/>
            <person name="Mardis E.R."/>
            <person name="Wilson R.K."/>
        </authorList>
    </citation>
    <scope>NUCLEOTIDE SEQUENCE [LARGE SCALE GENOMIC DNA]</scope>
    <source>
        <strain evidence="2 3">DSM 2876</strain>
    </source>
</reference>
<protein>
    <submittedName>
        <fullName evidence="2">Uncharacterized protein</fullName>
    </submittedName>
</protein>
<dbReference type="RefSeq" id="WP_005603931.1">
    <property type="nucleotide sequence ID" value="NZ_GG663524.1"/>
</dbReference>
<dbReference type="GeneID" id="98917862"/>
<evidence type="ECO:0000313" key="3">
    <source>
        <dbReference type="Proteomes" id="UP000006238"/>
    </source>
</evidence>
<organism evidence="2 3">
    <name type="scientific">Eshraghiella crossota DSM 2876</name>
    <dbReference type="NCBI Taxonomy" id="511680"/>
    <lineage>
        <taxon>Bacteria</taxon>
        <taxon>Bacillati</taxon>
        <taxon>Bacillota</taxon>
        <taxon>Clostridia</taxon>
        <taxon>Lachnospirales</taxon>
        <taxon>Lachnospiraceae</taxon>
        <taxon>Eshraghiella</taxon>
    </lineage>
</organism>
<feature type="transmembrane region" description="Helical" evidence="1">
    <location>
        <begin position="81"/>
        <end position="101"/>
    </location>
</feature>
<dbReference type="HOGENOM" id="CLU_1783274_0_0_9"/>
<dbReference type="AlphaFoldDB" id="D4S1N8"/>
<keyword evidence="1" id="KW-0472">Membrane</keyword>
<name>D4S1N8_9FIRM</name>
<feature type="transmembrane region" description="Helical" evidence="1">
    <location>
        <begin position="15"/>
        <end position="40"/>
    </location>
</feature>
<dbReference type="EMBL" id="ABWN01000035">
    <property type="protein sequence ID" value="EFF67786.1"/>
    <property type="molecule type" value="Genomic_DNA"/>
</dbReference>
<dbReference type="STRING" id="45851.BHV86_08305"/>
<feature type="transmembrane region" description="Helical" evidence="1">
    <location>
        <begin position="52"/>
        <end position="75"/>
    </location>
</feature>
<sequence>MDRIFDVVFNRVANYFKYVMCVFAFFSILGVLIPSTVGGLPVGNYFGMGSSLGVSGGPARAIFIILFSLAIIYIAVKKNEFMPSIAAVVLALLVVIIAGVGGMGDAKMLVHGGIRMIRWARVWLLVTSIINAALITLKQFVIKNN</sequence>
<evidence type="ECO:0000313" key="2">
    <source>
        <dbReference type="EMBL" id="EFF67786.1"/>
    </source>
</evidence>
<keyword evidence="1" id="KW-1133">Transmembrane helix</keyword>
<feature type="transmembrane region" description="Helical" evidence="1">
    <location>
        <begin position="122"/>
        <end position="142"/>
    </location>
</feature>
<gene>
    <name evidence="2" type="ORF">BUTYVIB_02010</name>
</gene>
<keyword evidence="3" id="KW-1185">Reference proteome</keyword>
<keyword evidence="1" id="KW-0812">Transmembrane</keyword>
<dbReference type="Proteomes" id="UP000006238">
    <property type="component" value="Unassembled WGS sequence"/>
</dbReference>
<comment type="caution">
    <text evidence="2">The sequence shown here is derived from an EMBL/GenBank/DDBJ whole genome shotgun (WGS) entry which is preliminary data.</text>
</comment>
<proteinExistence type="predicted"/>
<evidence type="ECO:0000256" key="1">
    <source>
        <dbReference type="SAM" id="Phobius"/>
    </source>
</evidence>